<dbReference type="GO" id="GO:0016757">
    <property type="term" value="F:glycosyltransferase activity"/>
    <property type="evidence" value="ECO:0007669"/>
    <property type="project" value="UniProtKB-KW"/>
</dbReference>
<dbReference type="GO" id="GO:0005886">
    <property type="term" value="C:plasma membrane"/>
    <property type="evidence" value="ECO:0007669"/>
    <property type="project" value="UniProtKB-SubCell"/>
</dbReference>
<keyword evidence="8" id="KW-1185">Reference proteome</keyword>
<proteinExistence type="predicted"/>
<dbReference type="InterPro" id="IPR029044">
    <property type="entry name" value="Nucleotide-diphossugar_trans"/>
</dbReference>
<organism evidence="7 8">
    <name type="scientific">Bacteriovorax stolpii</name>
    <name type="common">Bdellovibrio stolpii</name>
    <dbReference type="NCBI Taxonomy" id="960"/>
    <lineage>
        <taxon>Bacteria</taxon>
        <taxon>Pseudomonadati</taxon>
        <taxon>Bdellovibrionota</taxon>
        <taxon>Bacteriovoracia</taxon>
        <taxon>Bacteriovoracales</taxon>
        <taxon>Bacteriovoracaceae</taxon>
        <taxon>Bacteriovorax</taxon>
    </lineage>
</organism>
<evidence type="ECO:0000256" key="3">
    <source>
        <dbReference type="ARBA" id="ARBA00022676"/>
    </source>
</evidence>
<reference evidence="7 8" key="1">
    <citation type="submission" date="2018-01" db="EMBL/GenBank/DDBJ databases">
        <title>Complete genome sequence of Bacteriovorax stolpii DSM12778.</title>
        <authorList>
            <person name="Tang B."/>
            <person name="Chang J."/>
        </authorList>
    </citation>
    <scope>NUCLEOTIDE SEQUENCE [LARGE SCALE GENOMIC DNA]</scope>
    <source>
        <strain evidence="7 8">DSM 12778</strain>
    </source>
</reference>
<protein>
    <recommendedName>
        <fullName evidence="6">Glycosyltransferase 2-like domain-containing protein</fullName>
    </recommendedName>
</protein>
<evidence type="ECO:0000259" key="6">
    <source>
        <dbReference type="Pfam" id="PF00535"/>
    </source>
</evidence>
<dbReference type="Pfam" id="PF00535">
    <property type="entry name" value="Glycos_transf_2"/>
    <property type="match status" value="1"/>
</dbReference>
<keyword evidence="5" id="KW-0472">Membrane</keyword>
<dbReference type="PANTHER" id="PTHR43646">
    <property type="entry name" value="GLYCOSYLTRANSFERASE"/>
    <property type="match status" value="1"/>
</dbReference>
<comment type="subcellular location">
    <subcellularLocation>
        <location evidence="1">Cell membrane</location>
    </subcellularLocation>
</comment>
<dbReference type="OrthoDB" id="5291101at2"/>
<dbReference type="EMBL" id="CP025704">
    <property type="protein sequence ID" value="AUN99129.1"/>
    <property type="molecule type" value="Genomic_DNA"/>
</dbReference>
<feature type="domain" description="Glycosyltransferase 2-like" evidence="6">
    <location>
        <begin position="46"/>
        <end position="130"/>
    </location>
</feature>
<accession>A0A2K9NUD6</accession>
<name>A0A2K9NUD6_BACTC</name>
<dbReference type="Proteomes" id="UP000235584">
    <property type="component" value="Chromosome"/>
</dbReference>
<dbReference type="PANTHER" id="PTHR43646:SF2">
    <property type="entry name" value="GLYCOSYLTRANSFERASE 2-LIKE DOMAIN-CONTAINING PROTEIN"/>
    <property type="match status" value="1"/>
</dbReference>
<sequence>MNQLSIVIPVKSSDSCWELLVNSLLTFNTSFEIILVGPDFKNKISTNEKVRFVYSSQGRARQLNTGAKAARHSLLWFLHADTKIKENNLVSLLNRFKENPNALYFFDLTFSKTGPKLMSLNALGVWMRSRWLKMPFGDQGLVMSKKVFYQLGQFDLDAPYGEDHLLVWRAHQQGIDIIPINETLETSPRKYQDNGWLKTTLTHVYLTYKQAFPEWVKTIRPHKRPAVAIFVKTPGVSTVKSRLASVVGKEKAEEFFHISLKATEALAAEAARQSKGELAVYWAVAESAELENPLWANFSTISQGEGDLGERLHHIYSTLQKKHSSVYLIGADLPHLPAERLIEATKRIEQTDYVMGETDDGGFYLFGGKNPIDKKSWKAIPYSTDETAAKLTDELNRLKFSFLPKEFDVDFYEDLIKLNSLERKNLLPEQDNVFVWLKEFLKTQK</sequence>
<dbReference type="Pfam" id="PF09837">
    <property type="entry name" value="DUF2064"/>
    <property type="match status" value="1"/>
</dbReference>
<dbReference type="RefSeq" id="WP_102244420.1">
    <property type="nucleotide sequence ID" value="NZ_CP025704.1"/>
</dbReference>
<evidence type="ECO:0000313" key="7">
    <source>
        <dbReference type="EMBL" id="AUN99129.1"/>
    </source>
</evidence>
<dbReference type="NCBIfam" id="TIGR04282">
    <property type="entry name" value="glyco_like_cofC"/>
    <property type="match status" value="1"/>
</dbReference>
<keyword evidence="3" id="KW-0328">Glycosyltransferase</keyword>
<evidence type="ECO:0000256" key="5">
    <source>
        <dbReference type="ARBA" id="ARBA00023136"/>
    </source>
</evidence>
<evidence type="ECO:0000256" key="2">
    <source>
        <dbReference type="ARBA" id="ARBA00022475"/>
    </source>
</evidence>
<gene>
    <name evidence="7" type="ORF">C0V70_13665</name>
</gene>
<dbReference type="AlphaFoldDB" id="A0A2K9NUD6"/>
<dbReference type="InterPro" id="IPR001173">
    <property type="entry name" value="Glyco_trans_2-like"/>
</dbReference>
<evidence type="ECO:0000256" key="4">
    <source>
        <dbReference type="ARBA" id="ARBA00022679"/>
    </source>
</evidence>
<keyword evidence="2" id="KW-1003">Cell membrane</keyword>
<evidence type="ECO:0000256" key="1">
    <source>
        <dbReference type="ARBA" id="ARBA00004236"/>
    </source>
</evidence>
<keyword evidence="4" id="KW-0808">Transferase</keyword>
<dbReference type="SUPFAM" id="SSF53448">
    <property type="entry name" value="Nucleotide-diphospho-sugar transferases"/>
    <property type="match status" value="2"/>
</dbReference>
<dbReference type="Gene3D" id="3.90.550.10">
    <property type="entry name" value="Spore Coat Polysaccharide Biosynthesis Protein SpsA, Chain A"/>
    <property type="match status" value="2"/>
</dbReference>
<dbReference type="KEGG" id="bsto:C0V70_13665"/>
<dbReference type="InterPro" id="IPR018641">
    <property type="entry name" value="Trfase_1_rSAM/seldom-assoc"/>
</dbReference>
<evidence type="ECO:0000313" key="8">
    <source>
        <dbReference type="Proteomes" id="UP000235584"/>
    </source>
</evidence>